<protein>
    <submittedName>
        <fullName evidence="1">Uncharacterized protein</fullName>
    </submittedName>
</protein>
<organism evidence="1 2">
    <name type="scientific">Trypanosoma cruzi (strain CL Brener)</name>
    <dbReference type="NCBI Taxonomy" id="353153"/>
    <lineage>
        <taxon>Eukaryota</taxon>
        <taxon>Discoba</taxon>
        <taxon>Euglenozoa</taxon>
        <taxon>Kinetoplastea</taxon>
        <taxon>Metakinetoplastina</taxon>
        <taxon>Trypanosomatida</taxon>
        <taxon>Trypanosomatidae</taxon>
        <taxon>Trypanosoma</taxon>
        <taxon>Schizotrypanum</taxon>
    </lineage>
</organism>
<dbReference type="PaxDb" id="353153-Q4CXA0"/>
<dbReference type="RefSeq" id="XP_806756.1">
    <property type="nucleotide sequence ID" value="XM_801663.1"/>
</dbReference>
<dbReference type="KEGG" id="tcr:510961.50"/>
<dbReference type="AlphaFoldDB" id="Q4CXA0"/>
<dbReference type="EMBL" id="AAHK01001558">
    <property type="protein sequence ID" value="EAN84905.1"/>
    <property type="molecule type" value="Genomic_DNA"/>
</dbReference>
<evidence type="ECO:0000313" key="2">
    <source>
        <dbReference type="Proteomes" id="UP000002296"/>
    </source>
</evidence>
<dbReference type="GeneID" id="3536851"/>
<keyword evidence="2" id="KW-1185">Reference proteome</keyword>
<sequence length="171" mass="18910">MRGKCTATERRPALSLQGNVHPQNIWSRHHQTHMPFHAPINRSEGAFWCVGVHSHIFISTAINGEEPGATATKTNIYCSTLPARSRNDINRIIGCTTIGNIHKRKKNLIVHPAAIPNTRSRHEGLLSEKMKKSMKTSANIQTETQINVCLLYAIHCAYFCACGRCGGGRPA</sequence>
<gene>
    <name evidence="1" type="ORF">Tc00.1047053510961.50</name>
</gene>
<dbReference type="InParanoid" id="Q4CXA0"/>
<name>Q4CXA0_TRYCC</name>
<reference evidence="1 2" key="1">
    <citation type="journal article" date="2005" name="Science">
        <title>The genome sequence of Trypanosoma cruzi, etiologic agent of Chagas disease.</title>
        <authorList>
            <person name="El-Sayed N.M."/>
            <person name="Myler P.J."/>
            <person name="Bartholomeu D.C."/>
            <person name="Nilsson D."/>
            <person name="Aggarwal G."/>
            <person name="Tran A.N."/>
            <person name="Ghedin E."/>
            <person name="Worthey E.A."/>
            <person name="Delcher A.L."/>
            <person name="Blandin G."/>
            <person name="Westenberger S.J."/>
            <person name="Caler E."/>
            <person name="Cerqueira G.C."/>
            <person name="Branche C."/>
            <person name="Haas B."/>
            <person name="Anupama A."/>
            <person name="Arner E."/>
            <person name="Aslund L."/>
            <person name="Attipoe P."/>
            <person name="Bontempi E."/>
            <person name="Bringaud F."/>
            <person name="Burton P."/>
            <person name="Cadag E."/>
            <person name="Campbell D.A."/>
            <person name="Carrington M."/>
            <person name="Crabtree J."/>
            <person name="Darban H."/>
            <person name="da Silveira J.F."/>
            <person name="de Jong P."/>
            <person name="Edwards K."/>
            <person name="Englund P.T."/>
            <person name="Fazelina G."/>
            <person name="Feldblyum T."/>
            <person name="Ferella M."/>
            <person name="Frasch A.C."/>
            <person name="Gull K."/>
            <person name="Horn D."/>
            <person name="Hou L."/>
            <person name="Huang Y."/>
            <person name="Kindlund E."/>
            <person name="Klingbeil M."/>
            <person name="Kluge S."/>
            <person name="Koo H."/>
            <person name="Lacerda D."/>
            <person name="Levin M.J."/>
            <person name="Lorenzi H."/>
            <person name="Louie T."/>
            <person name="Machado C.R."/>
            <person name="McCulloch R."/>
            <person name="McKenna A."/>
            <person name="Mizuno Y."/>
            <person name="Mottram J.C."/>
            <person name="Nelson S."/>
            <person name="Ochaya S."/>
            <person name="Osoegawa K."/>
            <person name="Pai G."/>
            <person name="Parsons M."/>
            <person name="Pentony M."/>
            <person name="Pettersson U."/>
            <person name="Pop M."/>
            <person name="Ramirez J.L."/>
            <person name="Rinta J."/>
            <person name="Robertson L."/>
            <person name="Salzberg S.L."/>
            <person name="Sanchez D.O."/>
            <person name="Seyler A."/>
            <person name="Sharma R."/>
            <person name="Shetty J."/>
            <person name="Simpson A.J."/>
            <person name="Sisk E."/>
            <person name="Tammi M.T."/>
            <person name="Tarleton R."/>
            <person name="Teixeira S."/>
            <person name="Van Aken S."/>
            <person name="Vogt C."/>
            <person name="Ward P.N."/>
            <person name="Wickstead B."/>
            <person name="Wortman J."/>
            <person name="White O."/>
            <person name="Fraser C.M."/>
            <person name="Stuart K.D."/>
            <person name="Andersson B."/>
        </authorList>
    </citation>
    <scope>NUCLEOTIDE SEQUENCE [LARGE SCALE GENOMIC DNA]</scope>
    <source>
        <strain evidence="1 2">CL Brener</strain>
    </source>
</reference>
<proteinExistence type="predicted"/>
<comment type="caution">
    <text evidence="1">The sequence shown here is derived from an EMBL/GenBank/DDBJ whole genome shotgun (WGS) entry which is preliminary data.</text>
</comment>
<accession>Q4CXA0</accession>
<dbReference type="Proteomes" id="UP000002296">
    <property type="component" value="Unassembled WGS sequence"/>
</dbReference>
<evidence type="ECO:0000313" key="1">
    <source>
        <dbReference type="EMBL" id="EAN84905.1"/>
    </source>
</evidence>